<dbReference type="PROSITE" id="PS51257">
    <property type="entry name" value="PROKAR_LIPOPROTEIN"/>
    <property type="match status" value="1"/>
</dbReference>
<dbReference type="AlphaFoldDB" id="A0A7U2NH61"/>
<proteinExistence type="predicted"/>
<name>A0A7U2NH61_FLAPS</name>
<dbReference type="RefSeq" id="WP_094178843.1">
    <property type="nucleotide sequence ID" value="NZ_CP059075.1"/>
</dbReference>
<evidence type="ECO:0000313" key="2">
    <source>
        <dbReference type="Proteomes" id="UP000596329"/>
    </source>
</evidence>
<dbReference type="EMBL" id="CP059075">
    <property type="protein sequence ID" value="QRE05110.1"/>
    <property type="molecule type" value="Genomic_DNA"/>
</dbReference>
<evidence type="ECO:0008006" key="3">
    <source>
        <dbReference type="Google" id="ProtNLM"/>
    </source>
</evidence>
<protein>
    <recommendedName>
        <fullName evidence="3">Lipoprotein</fullName>
    </recommendedName>
</protein>
<reference evidence="1 2" key="1">
    <citation type="submission" date="2020-07" db="EMBL/GenBank/DDBJ databases">
        <title>Genomic characterization of Flavobacterium psychrophilum strains.</title>
        <authorList>
            <person name="Castillo D."/>
            <person name="Jorgensen J."/>
            <person name="Middelboe M."/>
        </authorList>
    </citation>
    <scope>NUCLEOTIDE SEQUENCE [LARGE SCALE GENOMIC DNA]</scope>
    <source>
        <strain evidence="1 2">FPS-R7</strain>
    </source>
</reference>
<gene>
    <name evidence="1" type="ORF">H0H26_05855</name>
</gene>
<evidence type="ECO:0000313" key="1">
    <source>
        <dbReference type="EMBL" id="QRE05110.1"/>
    </source>
</evidence>
<sequence length="245" mass="28952">MKKSLVSIILISCFLISCKDNQLEKKEQVLKTTNGQINFIEPKKIQSNKKLEEFLKFSFYSVEEIDFTGDKIPDFICRAKPNSNRQGIEYWINSDFKIIRQNAYYLDGFTHRRFANLDKDIEPEIFETEGDEDWIGYTFYDLNLETGKKKVLLYFNPIINDNNKNYWVNPENKVNIRTRNNNSEIELFCSLKTPILNEEDEDLPKNQKSIPVIFFEGQHNSNIIKQNIDNNEWLSLDKIINLTKK</sequence>
<dbReference type="Proteomes" id="UP000596329">
    <property type="component" value="Chromosome"/>
</dbReference>
<organism evidence="1 2">
    <name type="scientific">Flavobacterium psychrophilum</name>
    <dbReference type="NCBI Taxonomy" id="96345"/>
    <lineage>
        <taxon>Bacteria</taxon>
        <taxon>Pseudomonadati</taxon>
        <taxon>Bacteroidota</taxon>
        <taxon>Flavobacteriia</taxon>
        <taxon>Flavobacteriales</taxon>
        <taxon>Flavobacteriaceae</taxon>
        <taxon>Flavobacterium</taxon>
    </lineage>
</organism>
<accession>A0A7U2NH61</accession>